<evidence type="ECO:0000256" key="5">
    <source>
        <dbReference type="ARBA" id="ARBA00022898"/>
    </source>
</evidence>
<evidence type="ECO:0000256" key="1">
    <source>
        <dbReference type="ARBA" id="ARBA00001933"/>
    </source>
</evidence>
<keyword evidence="9" id="KW-1185">Reference proteome</keyword>
<dbReference type="Gene3D" id="3.40.640.10">
    <property type="entry name" value="Type I PLP-dependent aspartate aminotransferase-like (Major domain)"/>
    <property type="match status" value="1"/>
</dbReference>
<dbReference type="EMBL" id="WBMO01000005">
    <property type="protein sequence ID" value="MDV2477905.1"/>
    <property type="molecule type" value="Genomic_DNA"/>
</dbReference>
<dbReference type="InterPro" id="IPR015424">
    <property type="entry name" value="PyrdxlP-dep_Trfase"/>
</dbReference>
<keyword evidence="4" id="KW-0808">Transferase</keyword>
<evidence type="ECO:0000313" key="9">
    <source>
        <dbReference type="Proteomes" id="UP001275440"/>
    </source>
</evidence>
<gene>
    <name evidence="8" type="ORF">F8M49_25510</name>
</gene>
<dbReference type="Gene3D" id="3.90.1150.10">
    <property type="entry name" value="Aspartate Aminotransferase, domain 1"/>
    <property type="match status" value="1"/>
</dbReference>
<dbReference type="GO" id="GO:0008483">
    <property type="term" value="F:transaminase activity"/>
    <property type="evidence" value="ECO:0007669"/>
    <property type="project" value="UniProtKB-KW"/>
</dbReference>
<comment type="similarity">
    <text evidence="2">Belongs to the class-I pyridoxal-phosphate-dependent aminotransferase family.</text>
</comment>
<evidence type="ECO:0000256" key="3">
    <source>
        <dbReference type="ARBA" id="ARBA00022576"/>
    </source>
</evidence>
<dbReference type="InterPro" id="IPR004839">
    <property type="entry name" value="Aminotransferase_I/II_large"/>
</dbReference>
<evidence type="ECO:0000313" key="8">
    <source>
        <dbReference type="EMBL" id="MDV2477905.1"/>
    </source>
</evidence>
<evidence type="ECO:0000256" key="2">
    <source>
        <dbReference type="ARBA" id="ARBA00007441"/>
    </source>
</evidence>
<comment type="caution">
    <text evidence="8">The sequence shown here is derived from an EMBL/GenBank/DDBJ whole genome shotgun (WGS) entry which is preliminary data.</text>
</comment>
<dbReference type="InterPro" id="IPR015421">
    <property type="entry name" value="PyrdxlP-dep_Trfase_major"/>
</dbReference>
<dbReference type="PANTHER" id="PTHR43488:SF2">
    <property type="entry name" value="GLUTAMATE-PYRUVATE AMINOTRANSFERASE ALAA"/>
    <property type="match status" value="1"/>
</dbReference>
<sequence>MIVNSSSRLNGVLYDLRGPVHDRAAELERRGQEVLRLNIGNPAPFGFEAPEVVVDALRDTLPHAHGYSESQGLGSAREAIRDHYAARPGFPAAGIDDILIGNGVSELVTLTLQALLEPGDEVLIPSPDYPLWTASTVLAGGVPRHYPCDETAGWAPDTEELGRMVTSRTRAIVIINPNNPTGAVYSRRTLDAIAAVADRHGLLLLSDEIYDRIVYPGHVHISTAQVAPMHPCITFSGLSKTSRVAGYRAGWVVATGFSPDDGYLAGLRLLASMRMCASVPAQHAITAALRHDDTIAALRSPGGRLYEQRALTVRLLQEIPGVTCHEPGGGLYAFPRIDPHVHGIVDDEQLVLDFLDAEHVLLVHGRAFNWTRPDHLRIAFLPHPPVLADAMDRFARFLTGYRQHPHRPAA</sequence>
<organism evidence="8 9">
    <name type="scientific">Rhodococcus zopfii</name>
    <dbReference type="NCBI Taxonomy" id="43772"/>
    <lineage>
        <taxon>Bacteria</taxon>
        <taxon>Bacillati</taxon>
        <taxon>Actinomycetota</taxon>
        <taxon>Actinomycetes</taxon>
        <taxon>Mycobacteriales</taxon>
        <taxon>Nocardiaceae</taxon>
        <taxon>Rhodococcus</taxon>
    </lineage>
</organism>
<protein>
    <recommendedName>
        <fullName evidence="6">alanine transaminase</fullName>
        <ecNumber evidence="6">2.6.1.2</ecNumber>
    </recommendedName>
</protein>
<name>A0ABU3WV94_9NOCA</name>
<dbReference type="EC" id="2.6.1.2" evidence="6"/>
<proteinExistence type="inferred from homology"/>
<evidence type="ECO:0000256" key="4">
    <source>
        <dbReference type="ARBA" id="ARBA00022679"/>
    </source>
</evidence>
<dbReference type="Pfam" id="PF00155">
    <property type="entry name" value="Aminotran_1_2"/>
    <property type="match status" value="1"/>
</dbReference>
<evidence type="ECO:0000259" key="7">
    <source>
        <dbReference type="Pfam" id="PF00155"/>
    </source>
</evidence>
<dbReference type="CDD" id="cd00609">
    <property type="entry name" value="AAT_like"/>
    <property type="match status" value="1"/>
</dbReference>
<comment type="cofactor">
    <cofactor evidence="1">
        <name>pyridoxal 5'-phosphate</name>
        <dbReference type="ChEBI" id="CHEBI:597326"/>
    </cofactor>
</comment>
<dbReference type="InterPro" id="IPR015422">
    <property type="entry name" value="PyrdxlP-dep_Trfase_small"/>
</dbReference>
<dbReference type="PANTHER" id="PTHR43488">
    <property type="entry name" value="GLUTAMATE-PYRUVATE AMINOTRANSFERASE ALAA"/>
    <property type="match status" value="1"/>
</dbReference>
<accession>A0ABU3WV94</accession>
<feature type="domain" description="Aminotransferase class I/classII large" evidence="7">
    <location>
        <begin position="33"/>
        <end position="380"/>
    </location>
</feature>
<dbReference type="Proteomes" id="UP001275440">
    <property type="component" value="Unassembled WGS sequence"/>
</dbReference>
<dbReference type="SUPFAM" id="SSF53383">
    <property type="entry name" value="PLP-dependent transferases"/>
    <property type="match status" value="1"/>
</dbReference>
<evidence type="ECO:0000256" key="6">
    <source>
        <dbReference type="ARBA" id="ARBA00026106"/>
    </source>
</evidence>
<dbReference type="InterPro" id="IPR051926">
    <property type="entry name" value="Ala_Aminotransferase"/>
</dbReference>
<keyword evidence="3 8" id="KW-0032">Aminotransferase</keyword>
<reference evidence="8 9" key="1">
    <citation type="submission" date="2019-10" db="EMBL/GenBank/DDBJ databases">
        <title>Draft Genome Assembly of Rhodococcus zopfii DSM44189.</title>
        <authorList>
            <person name="Sutton J.M."/>
            <person name="Akob D.M."/>
            <person name="Bushman T.J."/>
        </authorList>
    </citation>
    <scope>NUCLEOTIDE SEQUENCE [LARGE SCALE GENOMIC DNA]</scope>
    <source>
        <strain evidence="8 9">DSM 44189</strain>
    </source>
</reference>
<keyword evidence="5" id="KW-0663">Pyridoxal phosphate</keyword>